<protein>
    <recommendedName>
        <fullName evidence="6">Radical SAM core domain-containing protein</fullName>
    </recommendedName>
</protein>
<evidence type="ECO:0000313" key="7">
    <source>
        <dbReference type="EMBL" id="GAG03070.1"/>
    </source>
</evidence>
<dbReference type="InterPro" id="IPR006638">
    <property type="entry name" value="Elp3/MiaA/NifB-like_rSAM"/>
</dbReference>
<dbReference type="SFLD" id="SFLDG01278">
    <property type="entry name" value="biotin_synthase_like"/>
    <property type="match status" value="1"/>
</dbReference>
<evidence type="ECO:0000256" key="3">
    <source>
        <dbReference type="ARBA" id="ARBA00022723"/>
    </source>
</evidence>
<evidence type="ECO:0000256" key="4">
    <source>
        <dbReference type="ARBA" id="ARBA00023004"/>
    </source>
</evidence>
<dbReference type="SFLD" id="SFLDS00029">
    <property type="entry name" value="Radical_SAM"/>
    <property type="match status" value="1"/>
</dbReference>
<dbReference type="GO" id="GO:0046872">
    <property type="term" value="F:metal ion binding"/>
    <property type="evidence" value="ECO:0007669"/>
    <property type="project" value="UniProtKB-KW"/>
</dbReference>
<accession>X0UBX8</accession>
<gene>
    <name evidence="7" type="ORF">S01H1_36256</name>
</gene>
<name>X0UBX8_9ZZZZ</name>
<dbReference type="InterPro" id="IPR058240">
    <property type="entry name" value="rSAM_sf"/>
</dbReference>
<dbReference type="PANTHER" id="PTHR22976:SF2">
    <property type="entry name" value="BIOTIN SYNTHASE, MITOCHONDRIAL"/>
    <property type="match status" value="1"/>
</dbReference>
<organism evidence="7">
    <name type="scientific">marine sediment metagenome</name>
    <dbReference type="NCBI Taxonomy" id="412755"/>
    <lineage>
        <taxon>unclassified sequences</taxon>
        <taxon>metagenomes</taxon>
        <taxon>ecological metagenomes</taxon>
    </lineage>
</organism>
<comment type="caution">
    <text evidence="7">The sequence shown here is derived from an EMBL/GenBank/DDBJ whole genome shotgun (WGS) entry which is preliminary data.</text>
</comment>
<dbReference type="InterPro" id="IPR007197">
    <property type="entry name" value="rSAM"/>
</dbReference>
<dbReference type="Pfam" id="PF04055">
    <property type="entry name" value="Radical_SAM"/>
    <property type="match status" value="1"/>
</dbReference>
<keyword evidence="2" id="KW-0949">S-adenosyl-L-methionine</keyword>
<dbReference type="PANTHER" id="PTHR22976">
    <property type="entry name" value="BIOTIN SYNTHASE"/>
    <property type="match status" value="1"/>
</dbReference>
<evidence type="ECO:0000259" key="6">
    <source>
        <dbReference type="PROSITE" id="PS51918"/>
    </source>
</evidence>
<keyword evidence="1" id="KW-0004">4Fe-4S</keyword>
<sequence length="260" mass="28895">MNEKIKTIADCCLASGKIDEEQIDILLAEARRDFFDLLYWANKIRETFFGNKIKICSIVSGRLGGCDQDCKFCAQSTRYETDFSKARTTSDEEILNAAGQAKLNGVANFGIVYSGRTVSEKELTRLQGLIKQIRNEFGLGVCASLGVITTEQAQRLVQAGLSRYNHNLETSEQHFGKIVTTHKYADRVRTIQVAQKAGLRVCAGGIFGIGESDDDRVQMALELRRLSVDTVPMNFLHPIEGTPLWGTKTLEPREILSIIA</sequence>
<keyword evidence="3" id="KW-0479">Metal-binding</keyword>
<dbReference type="InterPro" id="IPR002684">
    <property type="entry name" value="Biotin_synth/BioAB"/>
</dbReference>
<keyword evidence="5" id="KW-0411">Iron-sulfur</keyword>
<keyword evidence="4" id="KW-0408">Iron</keyword>
<dbReference type="GO" id="GO:0009102">
    <property type="term" value="P:biotin biosynthetic process"/>
    <property type="evidence" value="ECO:0007669"/>
    <property type="project" value="InterPro"/>
</dbReference>
<proteinExistence type="predicted"/>
<dbReference type="InterPro" id="IPR013785">
    <property type="entry name" value="Aldolase_TIM"/>
</dbReference>
<dbReference type="GO" id="GO:0004076">
    <property type="term" value="F:biotin synthase activity"/>
    <property type="evidence" value="ECO:0007669"/>
    <property type="project" value="InterPro"/>
</dbReference>
<feature type="non-terminal residue" evidence="7">
    <location>
        <position position="260"/>
    </location>
</feature>
<dbReference type="Gene3D" id="3.20.20.70">
    <property type="entry name" value="Aldolase class I"/>
    <property type="match status" value="1"/>
</dbReference>
<evidence type="ECO:0000256" key="5">
    <source>
        <dbReference type="ARBA" id="ARBA00023014"/>
    </source>
</evidence>
<dbReference type="NCBIfam" id="TIGR00433">
    <property type="entry name" value="bioB"/>
    <property type="match status" value="1"/>
</dbReference>
<dbReference type="SUPFAM" id="SSF102114">
    <property type="entry name" value="Radical SAM enzymes"/>
    <property type="match status" value="1"/>
</dbReference>
<dbReference type="CDD" id="cd01335">
    <property type="entry name" value="Radical_SAM"/>
    <property type="match status" value="1"/>
</dbReference>
<dbReference type="SFLD" id="SFLDG01060">
    <property type="entry name" value="BATS_domain_containing"/>
    <property type="match status" value="1"/>
</dbReference>
<dbReference type="AlphaFoldDB" id="X0UBX8"/>
<evidence type="ECO:0000256" key="1">
    <source>
        <dbReference type="ARBA" id="ARBA00022485"/>
    </source>
</evidence>
<feature type="domain" description="Radical SAM core" evidence="6">
    <location>
        <begin position="48"/>
        <end position="260"/>
    </location>
</feature>
<dbReference type="SMART" id="SM00729">
    <property type="entry name" value="Elp3"/>
    <property type="match status" value="1"/>
</dbReference>
<dbReference type="PROSITE" id="PS51918">
    <property type="entry name" value="RADICAL_SAM"/>
    <property type="match status" value="1"/>
</dbReference>
<dbReference type="GO" id="GO:0051539">
    <property type="term" value="F:4 iron, 4 sulfur cluster binding"/>
    <property type="evidence" value="ECO:0007669"/>
    <property type="project" value="UniProtKB-KW"/>
</dbReference>
<dbReference type="GO" id="GO:0051537">
    <property type="term" value="F:2 iron, 2 sulfur cluster binding"/>
    <property type="evidence" value="ECO:0007669"/>
    <property type="project" value="TreeGrafter"/>
</dbReference>
<evidence type="ECO:0000256" key="2">
    <source>
        <dbReference type="ARBA" id="ARBA00022691"/>
    </source>
</evidence>
<reference evidence="7" key="1">
    <citation type="journal article" date="2014" name="Front. Microbiol.">
        <title>High frequency of phylogenetically diverse reductive dehalogenase-homologous genes in deep subseafloor sedimentary metagenomes.</title>
        <authorList>
            <person name="Kawai M."/>
            <person name="Futagami T."/>
            <person name="Toyoda A."/>
            <person name="Takaki Y."/>
            <person name="Nishi S."/>
            <person name="Hori S."/>
            <person name="Arai W."/>
            <person name="Tsubouchi T."/>
            <person name="Morono Y."/>
            <person name="Uchiyama I."/>
            <person name="Ito T."/>
            <person name="Fujiyama A."/>
            <person name="Inagaki F."/>
            <person name="Takami H."/>
        </authorList>
    </citation>
    <scope>NUCLEOTIDE SEQUENCE</scope>
    <source>
        <strain evidence="7">Expedition CK06-06</strain>
    </source>
</reference>
<dbReference type="EMBL" id="BARS01022706">
    <property type="protein sequence ID" value="GAG03070.1"/>
    <property type="molecule type" value="Genomic_DNA"/>
</dbReference>